<name>A0ABS7D747_9BACL</name>
<dbReference type="RefSeq" id="WP_219873004.1">
    <property type="nucleotide sequence ID" value="NZ_JAHZIJ010000008.1"/>
</dbReference>
<protein>
    <submittedName>
        <fullName evidence="1">Uncharacterized protein</fullName>
    </submittedName>
</protein>
<evidence type="ECO:0000313" key="2">
    <source>
        <dbReference type="Proteomes" id="UP000812277"/>
    </source>
</evidence>
<accession>A0ABS7D747</accession>
<dbReference type="EMBL" id="JAHZIJ010000008">
    <property type="protein sequence ID" value="MBW7475762.1"/>
    <property type="molecule type" value="Genomic_DNA"/>
</dbReference>
<evidence type="ECO:0000313" key="1">
    <source>
        <dbReference type="EMBL" id="MBW7475762.1"/>
    </source>
</evidence>
<comment type="caution">
    <text evidence="1">The sequence shown here is derived from an EMBL/GenBank/DDBJ whole genome shotgun (WGS) entry which is preliminary data.</text>
</comment>
<organism evidence="1 2">
    <name type="scientific">Paenibacillus oenotherae</name>
    <dbReference type="NCBI Taxonomy" id="1435645"/>
    <lineage>
        <taxon>Bacteria</taxon>
        <taxon>Bacillati</taxon>
        <taxon>Bacillota</taxon>
        <taxon>Bacilli</taxon>
        <taxon>Bacillales</taxon>
        <taxon>Paenibacillaceae</taxon>
        <taxon>Paenibacillus</taxon>
    </lineage>
</organism>
<reference evidence="1 2" key="1">
    <citation type="submission" date="2021-07" db="EMBL/GenBank/DDBJ databases">
        <title>Paenibacillus radiodurans sp. nov., isolated from the southeastern edge of Tengger Desert.</title>
        <authorList>
            <person name="Zhang G."/>
        </authorList>
    </citation>
    <scope>NUCLEOTIDE SEQUENCE [LARGE SCALE GENOMIC DNA]</scope>
    <source>
        <strain evidence="1 2">DT7-4</strain>
    </source>
</reference>
<dbReference type="Proteomes" id="UP000812277">
    <property type="component" value="Unassembled WGS sequence"/>
</dbReference>
<proteinExistence type="predicted"/>
<gene>
    <name evidence="1" type="ORF">K0T92_13490</name>
</gene>
<sequence>MITCVMYAFIYLIDTIGLEKNEIMGLAVNTNYFQISIYIIGLSYCIWKDWRGIAVRNQN</sequence>
<keyword evidence="2" id="KW-1185">Reference proteome</keyword>